<dbReference type="EC" id="1.1.1.18" evidence="3"/>
<protein>
    <recommendedName>
        <fullName evidence="3">Inositol 2-dehydrogenase</fullName>
        <ecNumber evidence="3">1.1.1.18</ecNumber>
    </recommendedName>
    <alternativeName>
        <fullName evidence="3">Myo-inositol 2-dehydrogenase</fullName>
        <shortName evidence="3">MI 2-dehydrogenase</shortName>
    </alternativeName>
</protein>
<dbReference type="GO" id="GO:0050112">
    <property type="term" value="F:inositol 2-dehydrogenase (NAD+) activity"/>
    <property type="evidence" value="ECO:0007669"/>
    <property type="project" value="UniProtKB-UniRule"/>
</dbReference>
<dbReference type="InterPro" id="IPR055170">
    <property type="entry name" value="GFO_IDH_MocA-like_dom"/>
</dbReference>
<dbReference type="EMBL" id="CP045810">
    <property type="protein sequence ID" value="QHN37949.1"/>
    <property type="molecule type" value="Genomic_DNA"/>
</dbReference>
<organism evidence="6">
    <name type="scientific">Gordonia amarae</name>
    <dbReference type="NCBI Taxonomy" id="36821"/>
    <lineage>
        <taxon>Bacteria</taxon>
        <taxon>Bacillati</taxon>
        <taxon>Actinomycetota</taxon>
        <taxon>Actinomycetes</taxon>
        <taxon>Mycobacteriales</taxon>
        <taxon>Gordoniaceae</taxon>
        <taxon>Gordonia</taxon>
    </lineage>
</organism>
<evidence type="ECO:0000256" key="3">
    <source>
        <dbReference type="HAMAP-Rule" id="MF_01671"/>
    </source>
</evidence>
<dbReference type="Pfam" id="PF22725">
    <property type="entry name" value="GFO_IDH_MocA_C3"/>
    <property type="match status" value="1"/>
</dbReference>
<dbReference type="SUPFAM" id="SSF55347">
    <property type="entry name" value="Glyceraldehyde-3-phosphate dehydrogenase-like, C-terminal domain"/>
    <property type="match status" value="1"/>
</dbReference>
<dbReference type="PANTHER" id="PTHR43593:SF1">
    <property type="entry name" value="INOSITOL 2-DEHYDROGENASE"/>
    <property type="match status" value="1"/>
</dbReference>
<dbReference type="InterPro" id="IPR023794">
    <property type="entry name" value="MI/DCI_dehydrogenase"/>
</dbReference>
<accession>A0A857KS62</accession>
<sequence>MSTNDLRVGVVGAGMMGADHIKRINATIAGATVSAVVEPDEQRRAAALATAPGAEGYGRLEDALDADALDAVLIATPGKFHTPVLLPALAAGLPILCEKPLTQDPESSWEVLEAEQATGRRLIQVGFMRRFDPEYAALRELIAAGSAGDLLMLHCAHRNASVPDSYIQPMLINDSVVHEFDVVPWLAGGSIVNVEVRAGKRNSLTPDRLREPILVLMELDNGVIVDVEMNVSIQFGYQVATEAVFEKGVARIGQPGGLQLWQDGAFRIGEHADFTTRFATAYDRQVQAWVDAARQGGIDGPSAWDGYKVAVACQAGVKALESSGPIAVELPPTPDFYA</sequence>
<name>A0A857KS62_9ACTN</name>
<evidence type="ECO:0000256" key="1">
    <source>
        <dbReference type="ARBA" id="ARBA00023002"/>
    </source>
</evidence>
<gene>
    <name evidence="3" type="primary">iolG</name>
    <name evidence="6" type="ORF">GII30_01010</name>
</gene>
<dbReference type="PANTHER" id="PTHR43593">
    <property type="match status" value="1"/>
</dbReference>
<dbReference type="AlphaFoldDB" id="A0A857KS62"/>
<dbReference type="SUPFAM" id="SSF51735">
    <property type="entry name" value="NAD(P)-binding Rossmann-fold domains"/>
    <property type="match status" value="1"/>
</dbReference>
<dbReference type="InterPro" id="IPR036291">
    <property type="entry name" value="NAD(P)-bd_dom_sf"/>
</dbReference>
<keyword evidence="1 3" id="KW-0560">Oxidoreductase</keyword>
<comment type="function">
    <text evidence="3">Involved in the oxidation of myo-inositol (MI) to 2-keto-myo-inositol (2KMI or 2-inosose).</text>
</comment>
<evidence type="ECO:0000259" key="4">
    <source>
        <dbReference type="Pfam" id="PF01408"/>
    </source>
</evidence>
<evidence type="ECO:0000313" key="6">
    <source>
        <dbReference type="EMBL" id="QHN37949.1"/>
    </source>
</evidence>
<evidence type="ECO:0000259" key="5">
    <source>
        <dbReference type="Pfam" id="PF22725"/>
    </source>
</evidence>
<dbReference type="InterPro" id="IPR050424">
    <property type="entry name" value="Gfo-Idh-MocA_inositol_DH"/>
</dbReference>
<comment type="subunit">
    <text evidence="3">Homotetramer.</text>
</comment>
<reference evidence="6" key="1">
    <citation type="journal article" date="2021" name="Nat. Microbiol.">
        <title>Cocultivation of an ultrasmall environmental parasitic bacterium with lytic ability against bacteria associated with wastewater foams.</title>
        <authorList>
            <person name="Batinovic S."/>
            <person name="Rose J.J.A."/>
            <person name="Ratcliffe J."/>
            <person name="Seviour R.J."/>
            <person name="Petrovski S."/>
        </authorList>
    </citation>
    <scope>NUCLEOTIDE SEQUENCE</scope>
    <source>
        <strain evidence="6">CON44</strain>
    </source>
</reference>
<dbReference type="Gene3D" id="3.40.50.720">
    <property type="entry name" value="NAD(P)-binding Rossmann-like Domain"/>
    <property type="match status" value="1"/>
</dbReference>
<evidence type="ECO:0000256" key="2">
    <source>
        <dbReference type="ARBA" id="ARBA00023027"/>
    </source>
</evidence>
<dbReference type="HAMAP" id="MF_01671">
    <property type="entry name" value="IolG"/>
    <property type="match status" value="1"/>
</dbReference>
<dbReference type="InterPro" id="IPR000683">
    <property type="entry name" value="Gfo/Idh/MocA-like_OxRdtase_N"/>
</dbReference>
<comment type="similarity">
    <text evidence="3">Belongs to the Gfo/Idh/MocA family.</text>
</comment>
<dbReference type="RefSeq" id="WP_005191996.1">
    <property type="nucleotide sequence ID" value="NZ_CP045804.1"/>
</dbReference>
<keyword evidence="2 3" id="KW-0520">NAD</keyword>
<comment type="catalytic activity">
    <reaction evidence="3">
        <text>myo-inositol + NAD(+) = scyllo-inosose + NADH + H(+)</text>
        <dbReference type="Rhea" id="RHEA:16949"/>
        <dbReference type="ChEBI" id="CHEBI:15378"/>
        <dbReference type="ChEBI" id="CHEBI:17268"/>
        <dbReference type="ChEBI" id="CHEBI:17811"/>
        <dbReference type="ChEBI" id="CHEBI:57540"/>
        <dbReference type="ChEBI" id="CHEBI:57945"/>
        <dbReference type="EC" id="1.1.1.18"/>
    </reaction>
</comment>
<dbReference type="Pfam" id="PF01408">
    <property type="entry name" value="GFO_IDH_MocA"/>
    <property type="match status" value="1"/>
</dbReference>
<dbReference type="GO" id="GO:0019310">
    <property type="term" value="P:inositol catabolic process"/>
    <property type="evidence" value="ECO:0007669"/>
    <property type="project" value="UniProtKB-UniRule"/>
</dbReference>
<proteinExistence type="inferred from homology"/>
<dbReference type="Gene3D" id="3.30.360.10">
    <property type="entry name" value="Dihydrodipicolinate Reductase, domain 2"/>
    <property type="match status" value="1"/>
</dbReference>
<feature type="domain" description="Gfo/Idh/MocA-like oxidoreductase N-terminal" evidence="4">
    <location>
        <begin position="6"/>
        <end position="126"/>
    </location>
</feature>
<dbReference type="GO" id="GO:0000166">
    <property type="term" value="F:nucleotide binding"/>
    <property type="evidence" value="ECO:0007669"/>
    <property type="project" value="InterPro"/>
</dbReference>
<feature type="domain" description="GFO/IDH/MocA-like oxidoreductase" evidence="5">
    <location>
        <begin position="135"/>
        <end position="250"/>
    </location>
</feature>